<dbReference type="Proteomes" id="UP000199548">
    <property type="component" value="Unassembled WGS sequence"/>
</dbReference>
<name>A0A1I3QA86_9BURK</name>
<sequence length="182" mass="20535">MSARALLISLFRYKAWADEGLIAGLARLEDESPNDEYYTAVSILNHAHVVDRIFVANLQRVRHAYTNTGTAEAPKLDDLSRAITETDQWYIAYVERLGETELTEAIEFLFTDGTPGRMSREEMLGHVVTHAGYHRGEVGRILTQLTTSSPRDTFTGYLHEVEPARRALPGERHTTLPPEPVR</sequence>
<evidence type="ECO:0000313" key="4">
    <source>
        <dbReference type="EMBL" id="SFJ31174.1"/>
    </source>
</evidence>
<dbReference type="AlphaFoldDB" id="A0A1I3QA86"/>
<feature type="binding site" evidence="3">
    <location>
        <position position="46"/>
    </location>
    <ligand>
        <name>a divalent metal cation</name>
        <dbReference type="ChEBI" id="CHEBI:60240"/>
    </ligand>
</feature>
<protein>
    <submittedName>
        <fullName evidence="4">Uncharacterized damage-inducible protein DinB (Forms a four-helix bundle)</fullName>
    </submittedName>
</protein>
<dbReference type="Pfam" id="PF05163">
    <property type="entry name" value="DinB"/>
    <property type="match status" value="1"/>
</dbReference>
<dbReference type="EMBL" id="FOQU01000006">
    <property type="protein sequence ID" value="SFJ31174.1"/>
    <property type="molecule type" value="Genomic_DNA"/>
</dbReference>
<dbReference type="GO" id="GO:0046872">
    <property type="term" value="F:metal ion binding"/>
    <property type="evidence" value="ECO:0007669"/>
    <property type="project" value="UniProtKB-KW"/>
</dbReference>
<dbReference type="InterPro" id="IPR007837">
    <property type="entry name" value="DinB"/>
</dbReference>
<dbReference type="InterPro" id="IPR034660">
    <property type="entry name" value="DinB/YfiT-like"/>
</dbReference>
<feature type="binding site" evidence="3">
    <location>
        <position position="134"/>
    </location>
    <ligand>
        <name>a divalent metal cation</name>
        <dbReference type="ChEBI" id="CHEBI:60240"/>
    </ligand>
</feature>
<dbReference type="OrthoDB" id="9807509at2"/>
<dbReference type="PANTHER" id="PTHR37302">
    <property type="entry name" value="SLR1116 PROTEIN"/>
    <property type="match status" value="1"/>
</dbReference>
<reference evidence="4 5" key="1">
    <citation type="submission" date="2016-10" db="EMBL/GenBank/DDBJ databases">
        <authorList>
            <person name="de Groot N.N."/>
        </authorList>
    </citation>
    <scope>NUCLEOTIDE SEQUENCE [LARGE SCALE GENOMIC DNA]</scope>
    <source>
        <strain evidence="4 5">LMG 23650</strain>
    </source>
</reference>
<keyword evidence="2 3" id="KW-0479">Metal-binding</keyword>
<dbReference type="RefSeq" id="WP_091015439.1">
    <property type="nucleotide sequence ID" value="NZ_CP041743.1"/>
</dbReference>
<feature type="binding site" evidence="3">
    <location>
        <position position="130"/>
    </location>
    <ligand>
        <name>a divalent metal cation</name>
        <dbReference type="ChEBI" id="CHEBI:60240"/>
    </ligand>
</feature>
<proteinExistence type="inferred from homology"/>
<dbReference type="PANTHER" id="PTHR37302:SF1">
    <property type="entry name" value="PROTEIN DINB"/>
    <property type="match status" value="1"/>
</dbReference>
<evidence type="ECO:0000313" key="5">
    <source>
        <dbReference type="Proteomes" id="UP000199548"/>
    </source>
</evidence>
<dbReference type="Gene3D" id="1.20.120.450">
    <property type="entry name" value="dinb family like domain"/>
    <property type="match status" value="1"/>
</dbReference>
<evidence type="ECO:0000256" key="3">
    <source>
        <dbReference type="PIRSR" id="PIRSR607837-1"/>
    </source>
</evidence>
<dbReference type="SUPFAM" id="SSF109854">
    <property type="entry name" value="DinB/YfiT-like putative metalloenzymes"/>
    <property type="match status" value="1"/>
</dbReference>
<dbReference type="STRING" id="420953.SAMN05192543_106296"/>
<comment type="similarity">
    <text evidence="1">Belongs to the DinB family.</text>
</comment>
<organism evidence="4 5">
    <name type="scientific">Paraburkholderia megapolitana</name>
    <dbReference type="NCBI Taxonomy" id="420953"/>
    <lineage>
        <taxon>Bacteria</taxon>
        <taxon>Pseudomonadati</taxon>
        <taxon>Pseudomonadota</taxon>
        <taxon>Betaproteobacteria</taxon>
        <taxon>Burkholderiales</taxon>
        <taxon>Burkholderiaceae</taxon>
        <taxon>Paraburkholderia</taxon>
    </lineage>
</organism>
<accession>A0A1I3QA86</accession>
<gene>
    <name evidence="4" type="ORF">SAMN05192543_106296</name>
</gene>
<evidence type="ECO:0000256" key="1">
    <source>
        <dbReference type="ARBA" id="ARBA00008635"/>
    </source>
</evidence>
<keyword evidence="5" id="KW-1185">Reference proteome</keyword>
<evidence type="ECO:0000256" key="2">
    <source>
        <dbReference type="ARBA" id="ARBA00022723"/>
    </source>
</evidence>